<sequence>MLNWLTTFAAFSSGQRTKNICPIFSSSVIVSRISCALSTMTSFPPSLLFSWSAAEAAQPIFPKANTITNAILINFFI</sequence>
<dbReference type="AlphaFoldDB" id="A0A645CVK2"/>
<name>A0A645CVK2_9ZZZZ</name>
<reference evidence="1" key="1">
    <citation type="submission" date="2019-08" db="EMBL/GenBank/DDBJ databases">
        <authorList>
            <person name="Kucharzyk K."/>
            <person name="Murdoch R.W."/>
            <person name="Higgins S."/>
            <person name="Loffler F."/>
        </authorList>
    </citation>
    <scope>NUCLEOTIDE SEQUENCE</scope>
</reference>
<evidence type="ECO:0000313" key="1">
    <source>
        <dbReference type="EMBL" id="MPM80722.1"/>
    </source>
</evidence>
<accession>A0A645CVK2</accession>
<protein>
    <submittedName>
        <fullName evidence="1">Uncharacterized protein</fullName>
    </submittedName>
</protein>
<organism evidence="1">
    <name type="scientific">bioreactor metagenome</name>
    <dbReference type="NCBI Taxonomy" id="1076179"/>
    <lineage>
        <taxon>unclassified sequences</taxon>
        <taxon>metagenomes</taxon>
        <taxon>ecological metagenomes</taxon>
    </lineage>
</organism>
<comment type="caution">
    <text evidence="1">The sequence shown here is derived from an EMBL/GenBank/DDBJ whole genome shotgun (WGS) entry which is preliminary data.</text>
</comment>
<gene>
    <name evidence="1" type="ORF">SDC9_127772</name>
</gene>
<proteinExistence type="predicted"/>
<dbReference type="EMBL" id="VSSQ01030261">
    <property type="protein sequence ID" value="MPM80722.1"/>
    <property type="molecule type" value="Genomic_DNA"/>
</dbReference>